<keyword evidence="7" id="KW-0539">Nucleus</keyword>
<name>A0ABN7XIB7_GIGMA</name>
<evidence type="ECO:0000256" key="6">
    <source>
        <dbReference type="ARBA" id="ARBA00022490"/>
    </source>
</evidence>
<protein>
    <recommendedName>
        <fullName evidence="5">Restriction of telomere capping protein 4</fullName>
    </recommendedName>
</protein>
<feature type="non-terminal residue" evidence="9">
    <location>
        <position position="104"/>
    </location>
</feature>
<dbReference type="EMBL" id="CAJVQB010144263">
    <property type="protein sequence ID" value="CAG8854947.1"/>
    <property type="molecule type" value="Genomic_DNA"/>
</dbReference>
<dbReference type="Pfam" id="PF14474">
    <property type="entry name" value="RTC4"/>
    <property type="match status" value="1"/>
</dbReference>
<evidence type="ECO:0000313" key="10">
    <source>
        <dbReference type="Proteomes" id="UP000789901"/>
    </source>
</evidence>
<dbReference type="Proteomes" id="UP000789901">
    <property type="component" value="Unassembled WGS sequence"/>
</dbReference>
<sequence length="104" mass="12522">PGYYGMKGYMIIYEHLMKNTERKLKDIKFIKFIEVIIPELGIRFIIEDLGVDYDTAITIMCESVKYGNKYFFRDNNDECFWWLRDIGVLYLKRAIYSDPQNELK</sequence>
<dbReference type="SMART" id="SM01312">
    <property type="entry name" value="RTC4"/>
    <property type="match status" value="1"/>
</dbReference>
<evidence type="ECO:0000256" key="2">
    <source>
        <dbReference type="ARBA" id="ARBA00004123"/>
    </source>
</evidence>
<comment type="function">
    <text evidence="1">May be involved in a process influencing telomere capping.</text>
</comment>
<feature type="domain" description="Restriction of telomere capping protein 4 C-terminal" evidence="8">
    <location>
        <begin position="1"/>
        <end position="73"/>
    </location>
</feature>
<evidence type="ECO:0000256" key="5">
    <source>
        <dbReference type="ARBA" id="ARBA00015162"/>
    </source>
</evidence>
<dbReference type="InterPro" id="IPR028094">
    <property type="entry name" value="RTC4_C"/>
</dbReference>
<keyword evidence="6" id="KW-0963">Cytoplasm</keyword>
<feature type="non-terminal residue" evidence="9">
    <location>
        <position position="1"/>
    </location>
</feature>
<organism evidence="9 10">
    <name type="scientific">Gigaspora margarita</name>
    <dbReference type="NCBI Taxonomy" id="4874"/>
    <lineage>
        <taxon>Eukaryota</taxon>
        <taxon>Fungi</taxon>
        <taxon>Fungi incertae sedis</taxon>
        <taxon>Mucoromycota</taxon>
        <taxon>Glomeromycotina</taxon>
        <taxon>Glomeromycetes</taxon>
        <taxon>Diversisporales</taxon>
        <taxon>Gigasporaceae</taxon>
        <taxon>Gigaspora</taxon>
    </lineage>
</organism>
<reference evidence="9 10" key="1">
    <citation type="submission" date="2021-06" db="EMBL/GenBank/DDBJ databases">
        <authorList>
            <person name="Kallberg Y."/>
            <person name="Tangrot J."/>
            <person name="Rosling A."/>
        </authorList>
    </citation>
    <scope>NUCLEOTIDE SEQUENCE [LARGE SCALE GENOMIC DNA]</scope>
    <source>
        <strain evidence="9 10">120-4 pot B 10/14</strain>
    </source>
</reference>
<dbReference type="InterPro" id="IPR039024">
    <property type="entry name" value="RTC4"/>
</dbReference>
<accession>A0ABN7XIB7</accession>
<evidence type="ECO:0000313" key="9">
    <source>
        <dbReference type="EMBL" id="CAG8854947.1"/>
    </source>
</evidence>
<evidence type="ECO:0000256" key="3">
    <source>
        <dbReference type="ARBA" id="ARBA00004496"/>
    </source>
</evidence>
<evidence type="ECO:0000259" key="8">
    <source>
        <dbReference type="SMART" id="SM01312"/>
    </source>
</evidence>
<evidence type="ECO:0000256" key="7">
    <source>
        <dbReference type="ARBA" id="ARBA00023242"/>
    </source>
</evidence>
<evidence type="ECO:0000256" key="1">
    <source>
        <dbReference type="ARBA" id="ARBA00002738"/>
    </source>
</evidence>
<dbReference type="PANTHER" id="PTHR41391">
    <property type="entry name" value="RESTRICTION OF TELOMERE CAPPING PROTEIN 4"/>
    <property type="match status" value="1"/>
</dbReference>
<comment type="similarity">
    <text evidence="4">Belongs to the RTC4 family.</text>
</comment>
<evidence type="ECO:0000256" key="4">
    <source>
        <dbReference type="ARBA" id="ARBA00009461"/>
    </source>
</evidence>
<comment type="subcellular location">
    <subcellularLocation>
        <location evidence="3">Cytoplasm</location>
    </subcellularLocation>
    <subcellularLocation>
        <location evidence="2">Nucleus</location>
    </subcellularLocation>
</comment>
<dbReference type="PANTHER" id="PTHR41391:SF1">
    <property type="entry name" value="RESTRICTION OF TELOMERE CAPPING PROTEIN 4"/>
    <property type="match status" value="1"/>
</dbReference>
<proteinExistence type="inferred from homology"/>
<gene>
    <name evidence="9" type="ORF">GMARGA_LOCUS43768</name>
</gene>
<comment type="caution">
    <text evidence="9">The sequence shown here is derived from an EMBL/GenBank/DDBJ whole genome shotgun (WGS) entry which is preliminary data.</text>
</comment>
<keyword evidence="10" id="KW-1185">Reference proteome</keyword>